<evidence type="ECO:0000313" key="2">
    <source>
        <dbReference type="EMBL" id="GEN46160.1"/>
    </source>
</evidence>
<dbReference type="SUPFAM" id="SSF56112">
    <property type="entry name" value="Protein kinase-like (PK-like)"/>
    <property type="match status" value="1"/>
</dbReference>
<keyword evidence="3" id="KW-1185">Reference proteome</keyword>
<dbReference type="InterPro" id="IPR051678">
    <property type="entry name" value="AGP_Transferase"/>
</dbReference>
<dbReference type="Gene3D" id="3.30.200.20">
    <property type="entry name" value="Phosphorylase Kinase, domain 1"/>
    <property type="match status" value="1"/>
</dbReference>
<comment type="caution">
    <text evidence="2">The sequence shown here is derived from an EMBL/GenBank/DDBJ whole genome shotgun (WGS) entry which is preliminary data.</text>
</comment>
<dbReference type="RefSeq" id="WP_146816747.1">
    <property type="nucleotide sequence ID" value="NZ_BJYA01000013.1"/>
</dbReference>
<protein>
    <submittedName>
        <fullName evidence="2">Mph(B) family macrolide 2'-phosphotransferase</fullName>
    </submittedName>
</protein>
<name>A0A511W506_9BACI</name>
<dbReference type="InterPro" id="IPR002575">
    <property type="entry name" value="Aminoglycoside_PTrfase"/>
</dbReference>
<dbReference type="PANTHER" id="PTHR21310">
    <property type="entry name" value="AMINOGLYCOSIDE PHOSPHOTRANSFERASE-RELATED-RELATED"/>
    <property type="match status" value="1"/>
</dbReference>
<keyword evidence="2" id="KW-0808">Transferase</keyword>
<evidence type="ECO:0000313" key="3">
    <source>
        <dbReference type="Proteomes" id="UP000321440"/>
    </source>
</evidence>
<accession>A0A511W506</accession>
<gene>
    <name evidence="2" type="ORF">AHA02nite_19360</name>
</gene>
<dbReference type="OrthoDB" id="3806873at2"/>
<organism evidence="2 3">
    <name type="scientific">Alkalibacillus haloalkaliphilus</name>
    <dbReference type="NCBI Taxonomy" id="94136"/>
    <lineage>
        <taxon>Bacteria</taxon>
        <taxon>Bacillati</taxon>
        <taxon>Bacillota</taxon>
        <taxon>Bacilli</taxon>
        <taxon>Bacillales</taxon>
        <taxon>Bacillaceae</taxon>
        <taxon>Alkalibacillus</taxon>
    </lineage>
</organism>
<dbReference type="CDD" id="cd05152">
    <property type="entry name" value="MPH2"/>
    <property type="match status" value="1"/>
</dbReference>
<dbReference type="EMBL" id="BJYA01000013">
    <property type="protein sequence ID" value="GEN46160.1"/>
    <property type="molecule type" value="Genomic_DNA"/>
</dbReference>
<sequence>MKQNKEEIIRIANKYGLRLKEESISFNQSGLDFLVVMAEDHHGDKWILRIPRREDVTSGIQKEKAILEVVKPNVNFQVPNWEVENNELIAYKALTGLPAATVNQEKQQYDWVMDPEHISETFTNSLAKVMTSLHQIPLSKVEEQGLEVKTIEQVRSEMETRMQHAKAEFGVADHLWKRWQTWLHNDSLWPDYTSFTHGDLHAGHTLIGEKENVTGLIDWTEAKVADISNDFAGYLKTHGSQELGKLINAYERSGGRVWPKMKEHVIELTATYPVDIAEFALKSNIDEYKQMAKESLNS</sequence>
<evidence type="ECO:0000259" key="1">
    <source>
        <dbReference type="Pfam" id="PF01636"/>
    </source>
</evidence>
<dbReference type="Gene3D" id="3.90.1200.10">
    <property type="match status" value="1"/>
</dbReference>
<proteinExistence type="predicted"/>
<feature type="domain" description="Aminoglycoside phosphotransferase" evidence="1">
    <location>
        <begin position="24"/>
        <end position="264"/>
    </location>
</feature>
<dbReference type="AlphaFoldDB" id="A0A511W506"/>
<dbReference type="PANTHER" id="PTHR21310:SF15">
    <property type="entry name" value="AMINOGLYCOSIDE PHOSPHOTRANSFERASE DOMAIN-CONTAINING PROTEIN"/>
    <property type="match status" value="1"/>
</dbReference>
<dbReference type="GO" id="GO:0016740">
    <property type="term" value="F:transferase activity"/>
    <property type="evidence" value="ECO:0007669"/>
    <property type="project" value="UniProtKB-KW"/>
</dbReference>
<dbReference type="Pfam" id="PF01636">
    <property type="entry name" value="APH"/>
    <property type="match status" value="1"/>
</dbReference>
<reference evidence="2 3" key="1">
    <citation type="submission" date="2019-07" db="EMBL/GenBank/DDBJ databases">
        <title>Whole genome shotgun sequence of Alkalibacillus haloalkaliphilus NBRC 103110.</title>
        <authorList>
            <person name="Hosoyama A."/>
            <person name="Uohara A."/>
            <person name="Ohji S."/>
            <person name="Ichikawa N."/>
        </authorList>
    </citation>
    <scope>NUCLEOTIDE SEQUENCE [LARGE SCALE GENOMIC DNA]</scope>
    <source>
        <strain evidence="2 3">NBRC 103110</strain>
    </source>
</reference>
<dbReference type="Proteomes" id="UP000321440">
    <property type="component" value="Unassembled WGS sequence"/>
</dbReference>
<dbReference type="InterPro" id="IPR011009">
    <property type="entry name" value="Kinase-like_dom_sf"/>
</dbReference>